<dbReference type="Pfam" id="PF02830">
    <property type="entry name" value="V4R"/>
    <property type="match status" value="1"/>
</dbReference>
<dbReference type="Gene3D" id="3.30.1380.20">
    <property type="entry name" value="Trafficking protein particle complex subunit 3"/>
    <property type="match status" value="1"/>
</dbReference>
<sequence length="213" mass="22786">MDGTARDLLDHDSGAGSGGGAKIGPNALLQLVPVLDRVGGTELRGHLFASGGVFELPDGSAMIDEMPVARVHQAMRRELADLAPALAWAAGKRTGDYILVNRIPRAAQYLLHLLPARLAVPMLTRAIARHAWTFAGSGRFSVKGGAMPVFEIADNPMVRGEFGAHPVCHWHAAVFERLFTRLIDPAFRCEETACCAAGAPACRFEMRLIAPAP</sequence>
<dbReference type="NCBIfam" id="TIGR02019">
    <property type="entry name" value="BchJ"/>
    <property type="match status" value="1"/>
</dbReference>
<accession>A0A2V2LH28</accession>
<reference evidence="2 3" key="1">
    <citation type="submission" date="2018-05" db="EMBL/GenBank/DDBJ databases">
        <title>Rhodobacteraceae gen. nov., sp. nov. isolated from sea water.</title>
        <authorList>
            <person name="Ren Y."/>
        </authorList>
    </citation>
    <scope>NUCLEOTIDE SEQUENCE [LARGE SCALE GENOMIC DNA]</scope>
    <source>
        <strain evidence="2 3">TG-679</strain>
    </source>
</reference>
<keyword evidence="3" id="KW-1185">Reference proteome</keyword>
<dbReference type="InterPro" id="IPR010249">
    <property type="entry name" value="BchJ"/>
</dbReference>
<dbReference type="GO" id="GO:0015979">
    <property type="term" value="P:photosynthesis"/>
    <property type="evidence" value="ECO:0007669"/>
    <property type="project" value="InterPro"/>
</dbReference>
<dbReference type="PANTHER" id="PTHR35090:SF1">
    <property type="entry name" value="SLR0144 PROTEIN"/>
    <property type="match status" value="1"/>
</dbReference>
<dbReference type="AlphaFoldDB" id="A0A2V2LH28"/>
<dbReference type="PANTHER" id="PTHR35090">
    <property type="entry name" value="DNA-DIRECTED RNA POLYMERASE SUBUNIT I"/>
    <property type="match status" value="1"/>
</dbReference>
<feature type="domain" description="4-vinyl reductase 4VR" evidence="1">
    <location>
        <begin position="147"/>
        <end position="208"/>
    </location>
</feature>
<dbReference type="OrthoDB" id="2080515at2"/>
<proteinExistence type="predicted"/>
<comment type="caution">
    <text evidence="2">The sequence shown here is derived from an EMBL/GenBank/DDBJ whole genome shotgun (WGS) entry which is preliminary data.</text>
</comment>
<evidence type="ECO:0000313" key="3">
    <source>
        <dbReference type="Proteomes" id="UP000245680"/>
    </source>
</evidence>
<dbReference type="Proteomes" id="UP000245680">
    <property type="component" value="Unassembled WGS sequence"/>
</dbReference>
<evidence type="ECO:0000313" key="2">
    <source>
        <dbReference type="EMBL" id="PWR02794.1"/>
    </source>
</evidence>
<organism evidence="2 3">
    <name type="scientific">Meridianimarinicoccus roseus</name>
    <dbReference type="NCBI Taxonomy" id="2072018"/>
    <lineage>
        <taxon>Bacteria</taxon>
        <taxon>Pseudomonadati</taxon>
        <taxon>Pseudomonadota</taxon>
        <taxon>Alphaproteobacteria</taxon>
        <taxon>Rhodobacterales</taxon>
        <taxon>Paracoccaceae</taxon>
        <taxon>Meridianimarinicoccus</taxon>
    </lineage>
</organism>
<dbReference type="InterPro" id="IPR004096">
    <property type="entry name" value="V4R"/>
</dbReference>
<dbReference type="InterPro" id="IPR024096">
    <property type="entry name" value="NO_sig/Golgi_transp_ligand-bd"/>
</dbReference>
<name>A0A2V2LH28_9RHOB</name>
<dbReference type="SUPFAM" id="SSF111126">
    <property type="entry name" value="Ligand-binding domain in the NO signalling and Golgi transport"/>
    <property type="match status" value="1"/>
</dbReference>
<protein>
    <submittedName>
        <fullName evidence="2">Bacteriochlorophyll 4-vinyl reductase</fullName>
    </submittedName>
</protein>
<gene>
    <name evidence="2" type="primary">bchJ</name>
    <name evidence="2" type="ORF">DKT77_09450</name>
</gene>
<dbReference type="EMBL" id="QGKU01000032">
    <property type="protein sequence ID" value="PWR02794.1"/>
    <property type="molecule type" value="Genomic_DNA"/>
</dbReference>
<evidence type="ECO:0000259" key="1">
    <source>
        <dbReference type="SMART" id="SM00989"/>
    </source>
</evidence>
<dbReference type="GO" id="GO:0030494">
    <property type="term" value="P:bacteriochlorophyll biosynthetic process"/>
    <property type="evidence" value="ECO:0007669"/>
    <property type="project" value="InterPro"/>
</dbReference>
<dbReference type="SMART" id="SM00989">
    <property type="entry name" value="V4R"/>
    <property type="match status" value="1"/>
</dbReference>